<keyword evidence="1" id="KW-0472">Membrane</keyword>
<feature type="transmembrane region" description="Helical" evidence="1">
    <location>
        <begin position="21"/>
        <end position="36"/>
    </location>
</feature>
<sequence>MKRSALWKDIYREIWRSKSRFISIFMLIMLGVAFSPD</sequence>
<name>A0A3Q0NDR9_LISMG</name>
<dbReference type="EMBL" id="HG421741">
    <property type="protein sequence ID" value="CDG45076.1"/>
    <property type="molecule type" value="Genomic_DNA"/>
</dbReference>
<organism evidence="2 3">
    <name type="scientific">Listeria monocytogenes serotype 1/2a (strain EGD / Mackaness)</name>
    <dbReference type="NCBI Taxonomy" id="1334565"/>
    <lineage>
        <taxon>Bacteria</taxon>
        <taxon>Bacillati</taxon>
        <taxon>Bacillota</taxon>
        <taxon>Bacilli</taxon>
        <taxon>Bacillales</taxon>
        <taxon>Listeriaceae</taxon>
        <taxon>Listeria</taxon>
    </lineage>
</organism>
<accession>A0A3Q0NDR9</accession>
<keyword evidence="1" id="KW-1133">Transmembrane helix</keyword>
<evidence type="ECO:0000313" key="2">
    <source>
        <dbReference type="EMBL" id="CDG45076.1"/>
    </source>
</evidence>
<protein>
    <submittedName>
        <fullName evidence="2">ABC transporter, permease protein</fullName>
    </submittedName>
</protein>
<keyword evidence="1" id="KW-0812">Transmembrane</keyword>
<evidence type="ECO:0000313" key="3">
    <source>
        <dbReference type="Proteomes" id="UP000016703"/>
    </source>
</evidence>
<dbReference type="AlphaFoldDB" id="A0A3Q0NDR9"/>
<dbReference type="Proteomes" id="UP000016703">
    <property type="component" value="Chromosome"/>
</dbReference>
<dbReference type="KEGG" id="lmod:LMON_1217"/>
<reference evidence="2 3" key="1">
    <citation type="journal article" date="2014" name="MBio">
        <title>Comparison of widely used Listeria monocytogenes strains EGD, 10403S, and EGD-e highlights genomic variations underlying differences in pathogenicity.</title>
        <authorList>
            <person name="Becavin C."/>
            <person name="Bouchier C."/>
            <person name="Lechat P."/>
            <person name="Archambaud C."/>
            <person name="Creno S."/>
            <person name="Gouin E."/>
            <person name="Wu Z."/>
            <person name="Kuhbacher A."/>
            <person name="Brisse S."/>
            <person name="Pucciarelli M.G."/>
            <person name="Garcia-del Portillo F."/>
            <person name="Hain T."/>
            <person name="Portnoy D.A."/>
            <person name="Chakraborty T."/>
            <person name="Lecuit M."/>
            <person name="Pizarro-Cerda J."/>
            <person name="Moszer I."/>
            <person name="Bierne H."/>
            <person name="Cossart P."/>
        </authorList>
    </citation>
    <scope>NUCLEOTIDE SEQUENCE [LARGE SCALE GENOMIC DNA]</scope>
    <source>
        <strain evidence="3">EGD / Mackaness</strain>
    </source>
</reference>
<proteinExistence type="predicted"/>
<evidence type="ECO:0000256" key="1">
    <source>
        <dbReference type="SAM" id="Phobius"/>
    </source>
</evidence>
<gene>
    <name evidence="2" type="ORF">LMON_1217</name>
</gene>